<comment type="similarity">
    <text evidence="1">Belongs to the YggT family.</text>
</comment>
<evidence type="ECO:0000313" key="3">
    <source>
        <dbReference type="EMBL" id="RDH46073.1"/>
    </source>
</evidence>
<evidence type="ECO:0000313" key="4">
    <source>
        <dbReference type="Proteomes" id="UP000257039"/>
    </source>
</evidence>
<feature type="transmembrane region" description="Helical" evidence="2">
    <location>
        <begin position="68"/>
        <end position="86"/>
    </location>
</feature>
<dbReference type="Proteomes" id="UP000257039">
    <property type="component" value="Unassembled WGS sequence"/>
</dbReference>
<feature type="transmembrane region" description="Helical" evidence="2">
    <location>
        <begin position="165"/>
        <end position="188"/>
    </location>
</feature>
<keyword evidence="4" id="KW-1185">Reference proteome</keyword>
<dbReference type="AlphaFoldDB" id="A0A4P9VR84"/>
<gene>
    <name evidence="3" type="ORF">B9G39_22930</name>
</gene>
<keyword evidence="2" id="KW-0472">Membrane</keyword>
<sequence length="205" mass="22389">MHSPIFSTLNYILQTVVGLYILAVLLRLLLQLVRADFYNPISQFIVKATNPLLVPLRRVVPSVGGVDTASLTLAFIIQILLLYIIAAFDGISPADLSVFAVVFTALLCLIAAILKFYFFALIIIAIASWIAPGNYNPAMIILRQITDPVTNIVRRVIPPIGGLDLSVMVVILAIFFIEQGLLVSLASINSEVLSLSIRSVVMPLR</sequence>
<dbReference type="RefSeq" id="WP_094788889.1">
    <property type="nucleotide sequence ID" value="NZ_JAEVHG010000014.1"/>
</dbReference>
<proteinExistence type="inferred from homology"/>
<keyword evidence="2" id="KW-0812">Transmembrane</keyword>
<evidence type="ECO:0000256" key="1">
    <source>
        <dbReference type="ARBA" id="ARBA00010894"/>
    </source>
</evidence>
<organism evidence="3 4">
    <name type="scientific">Zooshikella ganghwensis</name>
    <dbReference type="NCBI Taxonomy" id="202772"/>
    <lineage>
        <taxon>Bacteria</taxon>
        <taxon>Pseudomonadati</taxon>
        <taxon>Pseudomonadota</taxon>
        <taxon>Gammaproteobacteria</taxon>
        <taxon>Oceanospirillales</taxon>
        <taxon>Zooshikellaceae</taxon>
        <taxon>Zooshikella</taxon>
    </lineage>
</organism>
<accession>A0A4P9VR84</accession>
<feature type="transmembrane region" description="Helical" evidence="2">
    <location>
        <begin position="12"/>
        <end position="30"/>
    </location>
</feature>
<dbReference type="Pfam" id="PF02325">
    <property type="entry name" value="CCB3_YggT"/>
    <property type="match status" value="2"/>
</dbReference>
<reference evidence="3 4" key="1">
    <citation type="submission" date="2017-04" db="EMBL/GenBank/DDBJ databases">
        <title>Draft genome sequence of Zooshikella ganghwensis VG4 isolated from Red Sea sediments.</title>
        <authorList>
            <person name="Rehman Z."/>
            <person name="Alam I."/>
            <person name="Kamau A."/>
            <person name="Bajic V."/>
            <person name="Leiknes T."/>
        </authorList>
    </citation>
    <scope>NUCLEOTIDE SEQUENCE [LARGE SCALE GENOMIC DNA]</scope>
    <source>
        <strain evidence="3 4">VG4</strain>
    </source>
</reference>
<dbReference type="PANTHER" id="PTHR33219:SF14">
    <property type="entry name" value="PROTEIN COFACTOR ASSEMBLY OF COMPLEX C SUBUNIT B CCB3, CHLOROPLASTIC-RELATED"/>
    <property type="match status" value="1"/>
</dbReference>
<keyword evidence="2" id="KW-1133">Transmembrane helix</keyword>
<dbReference type="InterPro" id="IPR003425">
    <property type="entry name" value="CCB3/YggT"/>
</dbReference>
<name>A0A4P9VR84_9GAMM</name>
<evidence type="ECO:0000256" key="2">
    <source>
        <dbReference type="SAM" id="Phobius"/>
    </source>
</evidence>
<protein>
    <submittedName>
        <fullName evidence="3">YggT family protein</fullName>
    </submittedName>
</protein>
<comment type="caution">
    <text evidence="3">The sequence shown here is derived from an EMBL/GenBank/DDBJ whole genome shotgun (WGS) entry which is preliminary data.</text>
</comment>
<dbReference type="EMBL" id="NDXW01000001">
    <property type="protein sequence ID" value="RDH46073.1"/>
    <property type="molecule type" value="Genomic_DNA"/>
</dbReference>
<feature type="transmembrane region" description="Helical" evidence="2">
    <location>
        <begin position="98"/>
        <end position="131"/>
    </location>
</feature>
<dbReference type="PANTHER" id="PTHR33219">
    <property type="entry name" value="YLMG HOMOLOG PROTEIN 2, CHLOROPLASTIC"/>
    <property type="match status" value="1"/>
</dbReference>
<dbReference type="GO" id="GO:0016020">
    <property type="term" value="C:membrane"/>
    <property type="evidence" value="ECO:0007669"/>
    <property type="project" value="InterPro"/>
</dbReference>